<feature type="domain" description="Glycosyltransferase 2-like" evidence="1">
    <location>
        <begin position="9"/>
        <end position="139"/>
    </location>
</feature>
<evidence type="ECO:0000259" key="1">
    <source>
        <dbReference type="Pfam" id="PF00535"/>
    </source>
</evidence>
<gene>
    <name evidence="2" type="ORF">A2714_05625</name>
</gene>
<dbReference type="PANTHER" id="PTHR43630">
    <property type="entry name" value="POLY-BETA-1,6-N-ACETYL-D-GLUCOSAMINE SYNTHASE"/>
    <property type="match status" value="1"/>
</dbReference>
<dbReference type="SUPFAM" id="SSF53448">
    <property type="entry name" value="Nucleotide-diphospho-sugar transferases"/>
    <property type="match status" value="1"/>
</dbReference>
<dbReference type="Gene3D" id="3.90.550.10">
    <property type="entry name" value="Spore Coat Polysaccharide Biosynthesis Protein SpsA, Chain A"/>
    <property type="match status" value="1"/>
</dbReference>
<dbReference type="Pfam" id="PF00535">
    <property type="entry name" value="Glycos_transf_2"/>
    <property type="match status" value="1"/>
</dbReference>
<organism evidence="2 3">
    <name type="scientific">Candidatus Woesebacteria bacterium RIFCSPHIGHO2_01_FULL_38_9</name>
    <dbReference type="NCBI Taxonomy" id="1802492"/>
    <lineage>
        <taxon>Bacteria</taxon>
        <taxon>Candidatus Woeseibacteriota</taxon>
    </lineage>
</organism>
<reference evidence="2 3" key="1">
    <citation type="journal article" date="2016" name="Nat. Commun.">
        <title>Thousands of microbial genomes shed light on interconnected biogeochemical processes in an aquifer system.</title>
        <authorList>
            <person name="Anantharaman K."/>
            <person name="Brown C.T."/>
            <person name="Hug L.A."/>
            <person name="Sharon I."/>
            <person name="Castelle C.J."/>
            <person name="Probst A.J."/>
            <person name="Thomas B.C."/>
            <person name="Singh A."/>
            <person name="Wilkins M.J."/>
            <person name="Karaoz U."/>
            <person name="Brodie E.L."/>
            <person name="Williams K.H."/>
            <person name="Hubbard S.S."/>
            <person name="Banfield J.F."/>
        </authorList>
    </citation>
    <scope>NUCLEOTIDE SEQUENCE [LARGE SCALE GENOMIC DNA]</scope>
</reference>
<dbReference type="PANTHER" id="PTHR43630:SF2">
    <property type="entry name" value="GLYCOSYLTRANSFERASE"/>
    <property type="match status" value="1"/>
</dbReference>
<evidence type="ECO:0000313" key="2">
    <source>
        <dbReference type="EMBL" id="OGM21119.1"/>
    </source>
</evidence>
<dbReference type="Proteomes" id="UP000178419">
    <property type="component" value="Unassembled WGS sequence"/>
</dbReference>
<sequence>MKIWAHTLVRNEERYLWFAVTSVIDYVDRVLLWDTGSTDNTVKIIQELKETYRDKIDFQEVGEVDKESFTQIRQRMLDRTKSDWTILLDGDEVWWDDSIRKIMETIRSNGDSLETIAHRFFNVVGDIYHFQEEKAGKYRIDNKIGHLTIRAMKRSIPGLHFGRPHGQQGIFDEQNILIQERDKRKRLFIDEKLYMHFTHMIRSRNQEEDLKVMKRDIKVKYELGIPFALDFYYPEVFFKPRPAVVPLPWGRMDKKYFWRAFLETPLRKVKRRLVKGKSGY</sequence>
<name>A0A1F7Y2I2_9BACT</name>
<dbReference type="InterPro" id="IPR029044">
    <property type="entry name" value="Nucleotide-diphossugar_trans"/>
</dbReference>
<dbReference type="InterPro" id="IPR001173">
    <property type="entry name" value="Glyco_trans_2-like"/>
</dbReference>
<dbReference type="EMBL" id="MGGE01000026">
    <property type="protein sequence ID" value="OGM21119.1"/>
    <property type="molecule type" value="Genomic_DNA"/>
</dbReference>
<protein>
    <recommendedName>
        <fullName evidence="1">Glycosyltransferase 2-like domain-containing protein</fullName>
    </recommendedName>
</protein>
<dbReference type="AlphaFoldDB" id="A0A1F7Y2I2"/>
<comment type="caution">
    <text evidence="2">The sequence shown here is derived from an EMBL/GenBank/DDBJ whole genome shotgun (WGS) entry which is preliminary data.</text>
</comment>
<accession>A0A1F7Y2I2</accession>
<proteinExistence type="predicted"/>
<evidence type="ECO:0000313" key="3">
    <source>
        <dbReference type="Proteomes" id="UP000178419"/>
    </source>
</evidence>